<comment type="caution">
    <text evidence="1">The sequence shown here is derived from an EMBL/GenBank/DDBJ whole genome shotgun (WGS) entry which is preliminary data.</text>
</comment>
<dbReference type="Proteomes" id="UP001607303">
    <property type="component" value="Unassembled WGS sequence"/>
</dbReference>
<reference evidence="1 2" key="1">
    <citation type="journal article" date="2024" name="Ann. Entomol. Soc. Am.">
        <title>Genomic analyses of the southern and eastern yellowjacket wasps (Hymenoptera: Vespidae) reveal evolutionary signatures of social life.</title>
        <authorList>
            <person name="Catto M.A."/>
            <person name="Caine P.B."/>
            <person name="Orr S.E."/>
            <person name="Hunt B.G."/>
            <person name="Goodisman M.A.D."/>
        </authorList>
    </citation>
    <scope>NUCLEOTIDE SEQUENCE [LARGE SCALE GENOMIC DNA]</scope>
    <source>
        <strain evidence="1">232</strain>
        <tissue evidence="1">Head and thorax</tissue>
    </source>
</reference>
<accession>A0ABD2BCJ9</accession>
<sequence length="209" mass="24060">MRASRLPLLWVLAVYWFNLYTVAFGYVKVHFSIIWMISNEVTFGEKFFTKFLQPTEVTCRHYSSTSTYSRKLAVSGIVTTDTIKASAVKLKLLERGKDFALALPRSTNILFANNKHLCPLTIMVVSISSRVPLGQTANFRESLRIPLDHSRFLDQDVSECLLSVTWWPRLNMSVEMPKRMCSRRYEHAFGRRLSLMRFSALTAHVETAN</sequence>
<evidence type="ECO:0000313" key="2">
    <source>
        <dbReference type="Proteomes" id="UP001607303"/>
    </source>
</evidence>
<dbReference type="EMBL" id="JAYRBN010000091">
    <property type="protein sequence ID" value="KAL2730420.1"/>
    <property type="molecule type" value="Genomic_DNA"/>
</dbReference>
<dbReference type="AlphaFoldDB" id="A0ABD2BCJ9"/>
<evidence type="ECO:0000313" key="1">
    <source>
        <dbReference type="EMBL" id="KAL2730420.1"/>
    </source>
</evidence>
<name>A0ABD2BCJ9_VESMC</name>
<protein>
    <recommendedName>
        <fullName evidence="3">Secreted protein</fullName>
    </recommendedName>
</protein>
<keyword evidence="2" id="KW-1185">Reference proteome</keyword>
<evidence type="ECO:0008006" key="3">
    <source>
        <dbReference type="Google" id="ProtNLM"/>
    </source>
</evidence>
<organism evidence="1 2">
    <name type="scientific">Vespula maculifrons</name>
    <name type="common">Eastern yellow jacket</name>
    <name type="synonym">Wasp</name>
    <dbReference type="NCBI Taxonomy" id="7453"/>
    <lineage>
        <taxon>Eukaryota</taxon>
        <taxon>Metazoa</taxon>
        <taxon>Ecdysozoa</taxon>
        <taxon>Arthropoda</taxon>
        <taxon>Hexapoda</taxon>
        <taxon>Insecta</taxon>
        <taxon>Pterygota</taxon>
        <taxon>Neoptera</taxon>
        <taxon>Endopterygota</taxon>
        <taxon>Hymenoptera</taxon>
        <taxon>Apocrita</taxon>
        <taxon>Aculeata</taxon>
        <taxon>Vespoidea</taxon>
        <taxon>Vespidae</taxon>
        <taxon>Vespinae</taxon>
        <taxon>Vespula</taxon>
    </lineage>
</organism>
<proteinExistence type="predicted"/>
<gene>
    <name evidence="1" type="ORF">V1477_016231</name>
</gene>